<dbReference type="Proteomes" id="UP000185860">
    <property type="component" value="Unassembled WGS sequence"/>
</dbReference>
<comment type="caution">
    <text evidence="3">The sequence shown here is derived from an EMBL/GenBank/DDBJ whole genome shotgun (WGS) entry which is preliminary data.</text>
</comment>
<protein>
    <submittedName>
        <fullName evidence="3">Xanthine dehydrogenase</fullName>
    </submittedName>
</protein>
<dbReference type="RefSeq" id="WP_073596436.1">
    <property type="nucleotide sequence ID" value="NZ_MRCE01000039.1"/>
</dbReference>
<evidence type="ECO:0000259" key="2">
    <source>
        <dbReference type="Pfam" id="PF13478"/>
    </source>
</evidence>
<dbReference type="InterPro" id="IPR003777">
    <property type="entry name" value="XdhC_CoxI"/>
</dbReference>
<dbReference type="EMBL" id="MRCE01000039">
    <property type="protein sequence ID" value="OKH32478.1"/>
    <property type="molecule type" value="Genomic_DNA"/>
</dbReference>
<dbReference type="Pfam" id="PF02625">
    <property type="entry name" value="XdhC_CoxI"/>
    <property type="match status" value="2"/>
</dbReference>
<dbReference type="Pfam" id="PF13478">
    <property type="entry name" value="XdhC_C"/>
    <property type="match status" value="1"/>
</dbReference>
<dbReference type="OrthoDB" id="9773039at2"/>
<feature type="domain" description="XdhC- CoxI" evidence="1">
    <location>
        <begin position="123"/>
        <end position="188"/>
    </location>
</feature>
<evidence type="ECO:0000313" key="3">
    <source>
        <dbReference type="EMBL" id="OKH32478.1"/>
    </source>
</evidence>
<accession>A0A1U7I7V3</accession>
<dbReference type="PANTHER" id="PTHR30388:SF6">
    <property type="entry name" value="XANTHINE DEHYDROGENASE SUBUNIT A-RELATED"/>
    <property type="match status" value="1"/>
</dbReference>
<sequence>MNEIQRILQAFEHSQQTGKRGVLATVVRTSGSVYRRPGARMLLTEDGEMINAVSGGCLEADILDRSHSLFSHNANPILVKYDTTSSDDIVFGFGLGCNGIVEVLIESLSDEVVSQMSFIQDCLKSQQAGAIATVFKTEGVANITIGSRLMLKSDGTSIDRIANTEIAKKIEIDARSALKEKQNRVQFYTLPEGRVDVSIDVIQPLIPLLIFGSGYDAIPVVQLAKYLGWNVTAIDRRSGYLNSDRFPQADQLLCCELDRPESYQHLLTPQTVAVVMTHNYLSDLAVLKTLIPSPVRYLGVLGPKSRMQKLWHDLAESDIFATTAQKQRVYNPVGLDIAAETPEEIALSIISEIQAAIGGRSAGFLRDRLGPIHSSPEESCLTLVSSS</sequence>
<gene>
    <name evidence="3" type="ORF">NIES2119_26225</name>
</gene>
<dbReference type="Gene3D" id="3.40.50.720">
    <property type="entry name" value="NAD(P)-binding Rossmann-like Domain"/>
    <property type="match status" value="1"/>
</dbReference>
<evidence type="ECO:0000259" key="1">
    <source>
        <dbReference type="Pfam" id="PF02625"/>
    </source>
</evidence>
<dbReference type="AlphaFoldDB" id="A0A1U7I7V3"/>
<evidence type="ECO:0000313" key="4">
    <source>
        <dbReference type="Proteomes" id="UP000185860"/>
    </source>
</evidence>
<feature type="domain" description="XdhC- CoxI" evidence="1">
    <location>
        <begin position="16"/>
        <end position="81"/>
    </location>
</feature>
<dbReference type="STRING" id="454136.NIES2119_26225"/>
<organism evidence="3 4">
    <name type="scientific">[Phormidium ambiguum] IAM M-71</name>
    <dbReference type="NCBI Taxonomy" id="454136"/>
    <lineage>
        <taxon>Bacteria</taxon>
        <taxon>Bacillati</taxon>
        <taxon>Cyanobacteriota</taxon>
        <taxon>Cyanophyceae</taxon>
        <taxon>Oscillatoriophycideae</taxon>
        <taxon>Aerosakkonematales</taxon>
        <taxon>Aerosakkonemataceae</taxon>
        <taxon>Floridanema</taxon>
    </lineage>
</organism>
<name>A0A1U7I7V3_9CYAN</name>
<dbReference type="InterPro" id="IPR027051">
    <property type="entry name" value="XdhC_Rossmann_dom"/>
</dbReference>
<dbReference type="PANTHER" id="PTHR30388">
    <property type="entry name" value="ALDEHYDE OXIDOREDUCTASE MOLYBDENUM COFACTOR ASSEMBLY PROTEIN"/>
    <property type="match status" value="1"/>
</dbReference>
<reference evidence="3 4" key="1">
    <citation type="submission" date="2016-11" db="EMBL/GenBank/DDBJ databases">
        <title>Draft Genome Sequences of Nine Cyanobacterial Strains from Diverse Habitats.</title>
        <authorList>
            <person name="Zhu T."/>
            <person name="Hou S."/>
            <person name="Lu X."/>
            <person name="Hess W.R."/>
        </authorList>
    </citation>
    <scope>NUCLEOTIDE SEQUENCE [LARGE SCALE GENOMIC DNA]</scope>
    <source>
        <strain evidence="3 4">IAM M-71</strain>
    </source>
</reference>
<feature type="domain" description="XdhC Rossmann" evidence="2">
    <location>
        <begin position="208"/>
        <end position="353"/>
    </location>
</feature>
<dbReference type="InterPro" id="IPR052698">
    <property type="entry name" value="MoCofactor_Util/Proc"/>
</dbReference>
<proteinExistence type="predicted"/>